<dbReference type="EMBL" id="CABM01000047">
    <property type="protein sequence ID" value="CBH97697.1"/>
    <property type="molecule type" value="Genomic_DNA"/>
</dbReference>
<reference evidence="1" key="1">
    <citation type="submission" date="2009-10" db="EMBL/GenBank/DDBJ databases">
        <title>Diversity of trophic interactions inside an arsenic-rich microbial ecosystem.</title>
        <authorList>
            <person name="Bertin P.N."/>
            <person name="Heinrich-Salmeron A."/>
            <person name="Pelletier E."/>
            <person name="Goulhen-Chollet F."/>
            <person name="Arsene-Ploetze F."/>
            <person name="Gallien S."/>
            <person name="Calteau A."/>
            <person name="Vallenet D."/>
            <person name="Casiot C."/>
            <person name="Chane-Woon-Ming B."/>
            <person name="Giloteaux L."/>
            <person name="Barakat M."/>
            <person name="Bonnefoy V."/>
            <person name="Bruneel O."/>
            <person name="Chandler M."/>
            <person name="Cleiss J."/>
            <person name="Duran R."/>
            <person name="Elbaz-Poulichet F."/>
            <person name="Fonknechten N."/>
            <person name="Lauga B."/>
            <person name="Mornico D."/>
            <person name="Ortet P."/>
            <person name="Schaeffer C."/>
            <person name="Siguier P."/>
            <person name="Alexander Thil Smith A."/>
            <person name="Van Dorsselaer A."/>
            <person name="Weissenbach J."/>
            <person name="Medigue C."/>
            <person name="Le Paslier D."/>
        </authorList>
    </citation>
    <scope>NUCLEOTIDE SEQUENCE</scope>
</reference>
<evidence type="ECO:0000313" key="1">
    <source>
        <dbReference type="EMBL" id="CBH95206.1"/>
    </source>
</evidence>
<comment type="caution">
    <text evidence="1">The sequence shown here is derived from an EMBL/GenBank/DDBJ whole genome shotgun (WGS) entry which is preliminary data.</text>
</comment>
<proteinExistence type="predicted"/>
<organism evidence="1">
    <name type="scientific">mine drainage metagenome</name>
    <dbReference type="NCBI Taxonomy" id="410659"/>
    <lineage>
        <taxon>unclassified sequences</taxon>
        <taxon>metagenomes</taxon>
        <taxon>ecological metagenomes</taxon>
    </lineage>
</organism>
<protein>
    <submittedName>
        <fullName evidence="1">Uncharacterized protein</fullName>
    </submittedName>
</protein>
<dbReference type="EMBL" id="CABM01000061">
    <property type="protein sequence ID" value="CBH98765.1"/>
    <property type="molecule type" value="Genomic_DNA"/>
</dbReference>
<evidence type="ECO:0000313" key="3">
    <source>
        <dbReference type="EMBL" id="CBH98765.1"/>
    </source>
</evidence>
<gene>
    <name evidence="1" type="ORF">CARN2_0593</name>
    <name evidence="2" type="ORF">CARN2_3172</name>
    <name evidence="3" type="ORF">CARN2_4247</name>
</gene>
<sequence>MHRELRGMHLMAHRAHCAVRGLGLQQVFEQPARALQGGTAPLLDQIGPGACHAVHAQLLEFDGKLTHGRPPRW</sequence>
<dbReference type="EMBL" id="CABM01000002">
    <property type="protein sequence ID" value="CBH95206.1"/>
    <property type="molecule type" value="Genomic_DNA"/>
</dbReference>
<accession>E6PJX8</accession>
<evidence type="ECO:0000313" key="2">
    <source>
        <dbReference type="EMBL" id="CBH97697.1"/>
    </source>
</evidence>
<dbReference type="AlphaFoldDB" id="E6PJX8"/>
<name>E6PJX8_9ZZZZ</name>